<reference evidence="2 3" key="1">
    <citation type="submission" date="2016-03" db="EMBL/GenBank/DDBJ databases">
        <authorList>
            <person name="Ploux O."/>
        </authorList>
    </citation>
    <scope>NUCLEOTIDE SEQUENCE [LARGE SCALE GENOMIC DNA]</scope>
    <source>
        <strain evidence="2 3">URUG2</strain>
    </source>
</reference>
<proteinExistence type="predicted"/>
<evidence type="ECO:0000313" key="2">
    <source>
        <dbReference type="EMBL" id="CZT24081.1"/>
    </source>
</evidence>
<sequence length="108" mass="12340">MLETCRAGANRTTFISQQSEDHHGVRRVLVTYVCPHLSSRDVLEYPTFLNLVKHHNGRELTNRLRGTHQGGEDSSRHRESHRHHRVAGRHPSPPHQRLPDSALQSACL</sequence>
<keyword evidence="3" id="KW-1185">Reference proteome</keyword>
<organism evidence="2 3">
    <name type="scientific">Ramularia collo-cygni</name>
    <dbReference type="NCBI Taxonomy" id="112498"/>
    <lineage>
        <taxon>Eukaryota</taxon>
        <taxon>Fungi</taxon>
        <taxon>Dikarya</taxon>
        <taxon>Ascomycota</taxon>
        <taxon>Pezizomycotina</taxon>
        <taxon>Dothideomycetes</taxon>
        <taxon>Dothideomycetidae</taxon>
        <taxon>Mycosphaerellales</taxon>
        <taxon>Mycosphaerellaceae</taxon>
        <taxon>Ramularia</taxon>
    </lineage>
</organism>
<dbReference type="Proteomes" id="UP000225277">
    <property type="component" value="Unassembled WGS sequence"/>
</dbReference>
<evidence type="ECO:0000256" key="1">
    <source>
        <dbReference type="SAM" id="MobiDB-lite"/>
    </source>
</evidence>
<dbReference type="GeneID" id="35604859"/>
<feature type="compositionally biased region" description="Basic residues" evidence="1">
    <location>
        <begin position="78"/>
        <end position="88"/>
    </location>
</feature>
<dbReference type="RefSeq" id="XP_023630805.1">
    <property type="nucleotide sequence ID" value="XM_023775037.1"/>
</dbReference>
<accession>A0A2D3VIF7</accession>
<name>A0A2D3VIF7_9PEZI</name>
<dbReference type="AlphaFoldDB" id="A0A2D3VIF7"/>
<gene>
    <name evidence="2" type="ORF">RCC_09798</name>
</gene>
<protein>
    <submittedName>
        <fullName evidence="2">Uncharacterized protein</fullName>
    </submittedName>
</protein>
<dbReference type="EMBL" id="FJUY01000019">
    <property type="protein sequence ID" value="CZT24081.1"/>
    <property type="molecule type" value="Genomic_DNA"/>
</dbReference>
<evidence type="ECO:0000313" key="3">
    <source>
        <dbReference type="Proteomes" id="UP000225277"/>
    </source>
</evidence>
<feature type="region of interest" description="Disordered" evidence="1">
    <location>
        <begin position="57"/>
        <end position="108"/>
    </location>
</feature>